<dbReference type="EMBL" id="ADZX01000467">
    <property type="protein sequence ID" value="EFK96492.1"/>
    <property type="molecule type" value="Genomic_DNA"/>
</dbReference>
<dbReference type="InterPro" id="IPR002716">
    <property type="entry name" value="PIN_dom"/>
</dbReference>
<evidence type="ECO:0000313" key="2">
    <source>
        <dbReference type="EMBL" id="EFK96492.1"/>
    </source>
</evidence>
<dbReference type="InterPro" id="IPR029060">
    <property type="entry name" value="PIN-like_dom_sf"/>
</dbReference>
<dbReference type="PANTHER" id="PTHR34610:SF4">
    <property type="entry name" value="SLL8027 PROTEIN"/>
    <property type="match status" value="1"/>
</dbReference>
<protein>
    <recommendedName>
        <fullName evidence="1">PIN domain-containing protein</fullName>
    </recommendedName>
</protein>
<comment type="caution">
    <text evidence="2">The sequence shown here is derived from an EMBL/GenBank/DDBJ whole genome shotgun (WGS) entry which is preliminary data.</text>
</comment>
<dbReference type="PANTHER" id="PTHR34610">
    <property type="entry name" value="SSL7007 PROTEIN"/>
    <property type="match status" value="1"/>
</dbReference>
<gene>
    <name evidence="2" type="ORF">LDC_1482</name>
</gene>
<dbReference type="AlphaFoldDB" id="D9PIX3"/>
<name>D9PIX3_9ZZZZ</name>
<reference evidence="2" key="2">
    <citation type="journal article" date="2011" name="Microb. Ecol.">
        <title>Taxonomic and Functional Metagenomic Profiling of the Microbial Community in the Anoxic Sediment of a Sub-saline Shallow Lake (Laguna de Carrizo, Central Spain).</title>
        <authorList>
            <person name="Ferrer M."/>
            <person name="Guazzaroni M.E."/>
            <person name="Richter M."/>
            <person name="Garcia-Salamanca A."/>
            <person name="Yarza P."/>
            <person name="Suarez-Suarez A."/>
            <person name="Solano J."/>
            <person name="Alcaide M."/>
            <person name="van Dillewijn P."/>
            <person name="Molina-Henares M.A."/>
            <person name="Lopez-Cortes N."/>
            <person name="Al-Ramahi Y."/>
            <person name="Guerrero C."/>
            <person name="Acosta A."/>
            <person name="de Eugenio L.I."/>
            <person name="Martinez V."/>
            <person name="Marques S."/>
            <person name="Rojo F."/>
            <person name="Santero E."/>
            <person name="Genilloud O."/>
            <person name="Perez-Perez J."/>
            <person name="Rossello-Mora R."/>
            <person name="Ramos J.L."/>
        </authorList>
    </citation>
    <scope>NUCLEOTIDE SEQUENCE</scope>
</reference>
<accession>D9PIX3</accession>
<sequence length="134" mass="15191">MKRIVVDTNVLVSALLFGGKTRQLVTLWKIGRVAPLCSREIVEEYLHVLAYPKFQLSKGEIDFLLKHEILPYFNVLTVKPGKPWVTMDPSDDKFIWCALEGRAEVIVSGDKHLLHLSESPVRIISSALFLESET</sequence>
<proteinExistence type="predicted"/>
<feature type="domain" description="PIN" evidence="1">
    <location>
        <begin position="3"/>
        <end position="112"/>
    </location>
</feature>
<dbReference type="InterPro" id="IPR002850">
    <property type="entry name" value="PIN_toxin-like"/>
</dbReference>
<dbReference type="NCBIfam" id="TIGR00305">
    <property type="entry name" value="putative toxin-antitoxin system toxin component, PIN family"/>
    <property type="match status" value="1"/>
</dbReference>
<dbReference type="Pfam" id="PF13470">
    <property type="entry name" value="PIN_3"/>
    <property type="match status" value="1"/>
</dbReference>
<dbReference type="SUPFAM" id="SSF88723">
    <property type="entry name" value="PIN domain-like"/>
    <property type="match status" value="1"/>
</dbReference>
<reference evidence="2" key="1">
    <citation type="submission" date="2010-07" db="EMBL/GenBank/DDBJ databases">
        <authorList>
            <consortium name="CONSOLIDER consortium CSD2007-00005"/>
            <person name="Guazzaroni M.-E."/>
            <person name="Richter M."/>
            <person name="Garcia-Salamanca A."/>
            <person name="Yarza P."/>
            <person name="Ferrer M."/>
        </authorList>
    </citation>
    <scope>NUCLEOTIDE SEQUENCE</scope>
</reference>
<organism evidence="2">
    <name type="scientific">sediment metagenome</name>
    <dbReference type="NCBI Taxonomy" id="749907"/>
    <lineage>
        <taxon>unclassified sequences</taxon>
        <taxon>metagenomes</taxon>
        <taxon>ecological metagenomes</taxon>
    </lineage>
</organism>
<evidence type="ECO:0000259" key="1">
    <source>
        <dbReference type="Pfam" id="PF13470"/>
    </source>
</evidence>